<dbReference type="AlphaFoldDB" id="A0ABD2X216"/>
<evidence type="ECO:0000313" key="1">
    <source>
        <dbReference type="EMBL" id="KAL3399406.1"/>
    </source>
</evidence>
<name>A0ABD2X216_9HYME</name>
<evidence type="ECO:0000313" key="2">
    <source>
        <dbReference type="Proteomes" id="UP001627154"/>
    </source>
</evidence>
<accession>A0ABD2X216</accession>
<dbReference type="Proteomes" id="UP001627154">
    <property type="component" value="Unassembled WGS sequence"/>
</dbReference>
<sequence length="108" mass="12638">MYACAVPYNILPSSESINNDSRASHVFCRSDMTVLLRTSQYFLIRKGHCSSSARRLSSKRFVLAVSIVSRFLYVRYTNINDNKLNFFIRLTYTLLRYTWMTLSNAPRH</sequence>
<comment type="caution">
    <text evidence="1">The sequence shown here is derived from an EMBL/GenBank/DDBJ whole genome shotgun (WGS) entry which is preliminary data.</text>
</comment>
<gene>
    <name evidence="1" type="ORF">TKK_007260</name>
</gene>
<keyword evidence="2" id="KW-1185">Reference proteome</keyword>
<organism evidence="1 2">
    <name type="scientific">Trichogramma kaykai</name>
    <dbReference type="NCBI Taxonomy" id="54128"/>
    <lineage>
        <taxon>Eukaryota</taxon>
        <taxon>Metazoa</taxon>
        <taxon>Ecdysozoa</taxon>
        <taxon>Arthropoda</taxon>
        <taxon>Hexapoda</taxon>
        <taxon>Insecta</taxon>
        <taxon>Pterygota</taxon>
        <taxon>Neoptera</taxon>
        <taxon>Endopterygota</taxon>
        <taxon>Hymenoptera</taxon>
        <taxon>Apocrita</taxon>
        <taxon>Proctotrupomorpha</taxon>
        <taxon>Chalcidoidea</taxon>
        <taxon>Trichogrammatidae</taxon>
        <taxon>Trichogramma</taxon>
    </lineage>
</organism>
<proteinExistence type="predicted"/>
<dbReference type="EMBL" id="JBJJXI010000056">
    <property type="protein sequence ID" value="KAL3399406.1"/>
    <property type="molecule type" value="Genomic_DNA"/>
</dbReference>
<reference evidence="1 2" key="1">
    <citation type="journal article" date="2024" name="bioRxiv">
        <title>A reference genome for Trichogramma kaykai: A tiny desert-dwelling parasitoid wasp with competing sex-ratio distorters.</title>
        <authorList>
            <person name="Culotta J."/>
            <person name="Lindsey A.R."/>
        </authorList>
    </citation>
    <scope>NUCLEOTIDE SEQUENCE [LARGE SCALE GENOMIC DNA]</scope>
    <source>
        <strain evidence="1 2">KSX58</strain>
    </source>
</reference>
<protein>
    <submittedName>
        <fullName evidence="1">Uncharacterized protein</fullName>
    </submittedName>
</protein>